<reference evidence="4 5" key="1">
    <citation type="submission" date="2016-10" db="EMBL/GenBank/DDBJ databases">
        <title>Genome Sequence of Pseudomonas putida GM4FR.</title>
        <authorList>
            <person name="Poehlein A."/>
            <person name="Wemheuer F."/>
            <person name="Hollensteiner J."/>
            <person name="Wemheuer B."/>
        </authorList>
    </citation>
    <scope>NUCLEOTIDE SEQUENCE [LARGE SCALE GENOMIC DNA]</scope>
    <source>
        <strain evidence="4 5">GM4FR</strain>
    </source>
</reference>
<feature type="compositionally biased region" description="Basic and acidic residues" evidence="1">
    <location>
        <begin position="519"/>
        <end position="550"/>
    </location>
</feature>
<evidence type="ECO:0000313" key="5">
    <source>
        <dbReference type="Proteomes" id="UP000186736"/>
    </source>
</evidence>
<feature type="region of interest" description="Disordered" evidence="1">
    <location>
        <begin position="519"/>
        <end position="563"/>
    </location>
</feature>
<dbReference type="Pfam" id="PF09994">
    <property type="entry name" value="T6SS_Tle1-like_cat"/>
    <property type="match status" value="1"/>
</dbReference>
<dbReference type="PANTHER" id="PTHR33840:SF1">
    <property type="entry name" value="TLE1 PHOSPHOLIPASE DOMAIN-CONTAINING PROTEIN"/>
    <property type="match status" value="1"/>
</dbReference>
<evidence type="ECO:0000313" key="4">
    <source>
        <dbReference type="EMBL" id="OLS62625.1"/>
    </source>
</evidence>
<organism evidence="4 5">
    <name type="scientific">Pseudomonas putida</name>
    <name type="common">Arthrobacter siderocapsulatus</name>
    <dbReference type="NCBI Taxonomy" id="303"/>
    <lineage>
        <taxon>Bacteria</taxon>
        <taxon>Pseudomonadati</taxon>
        <taxon>Pseudomonadota</taxon>
        <taxon>Gammaproteobacteria</taxon>
        <taxon>Pseudomonadales</taxon>
        <taxon>Pseudomonadaceae</taxon>
        <taxon>Pseudomonas</taxon>
    </lineage>
</organism>
<evidence type="ECO:0008006" key="6">
    <source>
        <dbReference type="Google" id="ProtNLM"/>
    </source>
</evidence>
<dbReference type="EMBL" id="MKZO01000020">
    <property type="protein sequence ID" value="OLS62625.1"/>
    <property type="molecule type" value="Genomic_DNA"/>
</dbReference>
<evidence type="ECO:0000256" key="1">
    <source>
        <dbReference type="SAM" id="MobiDB-lite"/>
    </source>
</evidence>
<dbReference type="RefSeq" id="WP_075803316.1">
    <property type="nucleotide sequence ID" value="NZ_MKZO01000020.1"/>
</dbReference>
<dbReference type="AlphaFoldDB" id="A0A1Q9R5K6"/>
<evidence type="ECO:0000259" key="2">
    <source>
        <dbReference type="Pfam" id="PF09994"/>
    </source>
</evidence>
<gene>
    <name evidence="4" type="ORF">PSEMO_23870</name>
</gene>
<dbReference type="Pfam" id="PF22137">
    <property type="entry name" value="T6SS_Tle1-like_C"/>
    <property type="match status" value="1"/>
</dbReference>
<dbReference type="PANTHER" id="PTHR33840">
    <property type="match status" value="1"/>
</dbReference>
<feature type="domain" description="T6SS Phospholipase effector Tle1-like C-terminal" evidence="3">
    <location>
        <begin position="441"/>
        <end position="706"/>
    </location>
</feature>
<dbReference type="InterPro" id="IPR054388">
    <property type="entry name" value="Tle1-like_C"/>
</dbReference>
<feature type="region of interest" description="Disordered" evidence="1">
    <location>
        <begin position="629"/>
        <end position="648"/>
    </location>
</feature>
<comment type="caution">
    <text evidence="4">The sequence shown here is derived from an EMBL/GenBank/DDBJ whole genome shotgun (WGS) entry which is preliminary data.</text>
</comment>
<accession>A0A1Q9R5K6</accession>
<evidence type="ECO:0000259" key="3">
    <source>
        <dbReference type="Pfam" id="PF22137"/>
    </source>
</evidence>
<protein>
    <recommendedName>
        <fullName evidence="6">DUF2235 domain-containing protein</fullName>
    </recommendedName>
</protein>
<proteinExistence type="predicted"/>
<name>A0A1Q9R5K6_PSEPU</name>
<dbReference type="Proteomes" id="UP000186736">
    <property type="component" value="Unassembled WGS sequence"/>
</dbReference>
<sequence length="773" mass="87019">MSEINTSTVWYPPQFPLEGRLPTRPEHVHANLRVQREPEREYQNALSLAAGRRAPPPCCKTLHISLFFDGTGNNLNRDLYQVDVPSPTNVGRLFRASIGAGYAGGTSHSRQSGDLIDPPGTGDGQYFKYYIPGVGTAFPEVEDLDFSTPGLAGAAVGERRINWGLLMIIDALRLSLGLARLNDAHLLVAIRMMDTSWPFEKWSGSRRREREISRMLKDMIRPLRIAMAAQAGQSRLLGVRLYVYGFSRGAAAARAFVNWLNMLLEDVDNQPVLRVDDLALPIQVQYLGLLDTVASVGLADSFPGGDGHMSWADDTMELPRSKLVKRCLHIVASHEQRLSFPLDSIRREDGSYPENSVEVVHPGVHSDQGGGYPPGDQGKAISEFDSLLLSQISLHSLYSDAFSHGAPLKVSSTSLPDEFKNDSWRTMVAEGALEFYVTPTLIERFNAWREATLGLSSLPEPLSTEQLETYQPIPSDKTIEAVFRDQLGWITAWRIDRYAFRSMDEQRFYQEAWDTESNADVREKSEALRDQKQKEVEQRRQKQRERERQEGVLPGPLEPGVKDFDADMGKTQLSDAANEFSMIYRSEDLGTKPSEVALEALRHITVPVKLLLKDLDHIRAERKASKALGRQRVSRMFPPPSGGENHTCEKKRGEVWEYMNDDKPVGLLRALFDDQVHDSRAWFLYKHGREPFGSYFDERVIFFGGVHRRDLVQVSWDDPRLLAEGSSVEERPIVPVSPDGGMTPEQIAEAQKAIEADWQRYYAQLEEPNDAPA</sequence>
<dbReference type="InterPro" id="IPR018712">
    <property type="entry name" value="Tle1-like_cat"/>
</dbReference>
<dbReference type="OrthoDB" id="4378831at2"/>
<feature type="domain" description="T6SS Phospholipase effector Tle1-like catalytic" evidence="2">
    <location>
        <begin position="281"/>
        <end position="383"/>
    </location>
</feature>